<reference evidence="3" key="2">
    <citation type="submission" date="2018-05" db="EMBL/GenBank/DDBJ databases">
        <title>OgluRS3 (Oryza glumaepatula Reference Sequence Version 3).</title>
        <authorList>
            <person name="Zhang J."/>
            <person name="Kudrna D."/>
            <person name="Lee S."/>
            <person name="Talag J."/>
            <person name="Welchert J."/>
            <person name="Wing R.A."/>
        </authorList>
    </citation>
    <scope>NUCLEOTIDE SEQUENCE [LARGE SCALE GENOMIC DNA]</scope>
</reference>
<dbReference type="Gramene" id="OGLUM02G10610.1">
    <property type="protein sequence ID" value="OGLUM02G10610.1"/>
    <property type="gene ID" value="OGLUM02G10610"/>
</dbReference>
<dbReference type="EnsemblPlants" id="OGLUM02G10610.1">
    <property type="protein sequence ID" value="OGLUM02G10610.1"/>
    <property type="gene ID" value="OGLUM02G10610"/>
</dbReference>
<keyword evidence="4" id="KW-1185">Reference proteome</keyword>
<evidence type="ECO:0000313" key="3">
    <source>
        <dbReference type="EnsemblPlants" id="OGLUM02G10610.1"/>
    </source>
</evidence>
<dbReference type="Proteomes" id="UP000026961">
    <property type="component" value="Chromosome 2"/>
</dbReference>
<dbReference type="Pfam" id="PF23635">
    <property type="entry name" value="Beta-prop_AT5G49610-like"/>
    <property type="match status" value="1"/>
</dbReference>
<evidence type="ECO:0000313" key="4">
    <source>
        <dbReference type="Proteomes" id="UP000026961"/>
    </source>
</evidence>
<dbReference type="InterPro" id="IPR036047">
    <property type="entry name" value="F-box-like_dom_sf"/>
</dbReference>
<proteinExistence type="predicted"/>
<organism evidence="3">
    <name type="scientific">Oryza glumipatula</name>
    <dbReference type="NCBI Taxonomy" id="40148"/>
    <lineage>
        <taxon>Eukaryota</taxon>
        <taxon>Viridiplantae</taxon>
        <taxon>Streptophyta</taxon>
        <taxon>Embryophyta</taxon>
        <taxon>Tracheophyta</taxon>
        <taxon>Spermatophyta</taxon>
        <taxon>Magnoliopsida</taxon>
        <taxon>Liliopsida</taxon>
        <taxon>Poales</taxon>
        <taxon>Poaceae</taxon>
        <taxon>BOP clade</taxon>
        <taxon>Oryzoideae</taxon>
        <taxon>Oryzeae</taxon>
        <taxon>Oryzinae</taxon>
        <taxon>Oryza</taxon>
    </lineage>
</organism>
<dbReference type="PANTHER" id="PTHR32133">
    <property type="entry name" value="OS07G0120400 PROTEIN"/>
    <property type="match status" value="1"/>
</dbReference>
<feature type="domain" description="F-box" evidence="1">
    <location>
        <begin position="12"/>
        <end position="44"/>
    </location>
</feature>
<dbReference type="Gene3D" id="1.20.1280.50">
    <property type="match status" value="1"/>
</dbReference>
<evidence type="ECO:0000259" key="1">
    <source>
        <dbReference type="Pfam" id="PF00646"/>
    </source>
</evidence>
<evidence type="ECO:0008006" key="5">
    <source>
        <dbReference type="Google" id="ProtNLM"/>
    </source>
</evidence>
<dbReference type="PANTHER" id="PTHR32133:SF134">
    <property type="entry name" value="OS05G0320100 PROTEIN"/>
    <property type="match status" value="1"/>
</dbReference>
<name>A0A0D9YPW9_9ORYZ</name>
<accession>A0A0D9YPW9</accession>
<dbReference type="eggNOG" id="ENOG502RA5C">
    <property type="taxonomic scope" value="Eukaryota"/>
</dbReference>
<dbReference type="Pfam" id="PF00646">
    <property type="entry name" value="F-box"/>
    <property type="match status" value="1"/>
</dbReference>
<dbReference type="InterPro" id="IPR001810">
    <property type="entry name" value="F-box_dom"/>
</dbReference>
<dbReference type="AlphaFoldDB" id="A0A0D9YPW9"/>
<dbReference type="SUPFAM" id="SSF81383">
    <property type="entry name" value="F-box domain"/>
    <property type="match status" value="1"/>
</dbReference>
<protein>
    <recommendedName>
        <fullName evidence="5">F-box domain-containing protein</fullName>
    </recommendedName>
</protein>
<feature type="domain" description="F-box protein AT5G49610-like beta-propeller" evidence="2">
    <location>
        <begin position="107"/>
        <end position="372"/>
    </location>
</feature>
<sequence length="500" mass="55174">MAHPHPRPLEDDDLLAEILLRLPPRPSSLPRAAAVCARWRRLVTADPAFLRRFRARHRRGAPLLGFFHSHRVSPSFVSTMDPPDRVPAAVGAGGRFSLRFDDFRCRILGCRDGLVLAVNPVMPRRRGCFLVWDPVSGDQRRVAFPPECDQGQTEVRNGAVFRLPGGGGGFRFQIVLVGTRHQYEAIGCIYSSETGKWGDLIATPLPHNLTRISLAVPGVRIGDSLYWLISGIPGGILEFDLNEQRLAVIDDVPMAVSDGYRRFCVVPAADGGLGFVFMSDLGSQFWRRKNDWDDDVSESGWVLEKTVQLGELLSLSPTERKGSPIVMGFSEDYNVIFLKTINGLFMVHLESMEFKRILKDCAALFIYPFASVYTAGMSIGDGHDEDGHSPAMLVYNPLNPTFSIAHLLFCPYQINPLYPFVARLGDGLVVRGLSLVELIIQNLAQACELMKQFELAGVSSWPPGRLDTTAAVALEATPPRQSKEDPSTAIVLCSEATTVD</sequence>
<dbReference type="STRING" id="40148.A0A0D9YPW9"/>
<dbReference type="HOGENOM" id="CLU_017945_2_2_1"/>
<evidence type="ECO:0000259" key="2">
    <source>
        <dbReference type="Pfam" id="PF23635"/>
    </source>
</evidence>
<dbReference type="InterPro" id="IPR056594">
    <property type="entry name" value="AT5G49610-like_b-prop"/>
</dbReference>
<reference evidence="3" key="1">
    <citation type="submission" date="2015-04" db="UniProtKB">
        <authorList>
            <consortium name="EnsemblPlants"/>
        </authorList>
    </citation>
    <scope>IDENTIFICATION</scope>
</reference>